<organism evidence="1 2">
    <name type="scientific">Hymenobacter nivis</name>
    <dbReference type="NCBI Taxonomy" id="1850093"/>
    <lineage>
        <taxon>Bacteria</taxon>
        <taxon>Pseudomonadati</taxon>
        <taxon>Bacteroidota</taxon>
        <taxon>Cytophagia</taxon>
        <taxon>Cytophagales</taxon>
        <taxon>Hymenobacteraceae</taxon>
        <taxon>Hymenobacter</taxon>
    </lineage>
</organism>
<dbReference type="Proteomes" id="UP000317646">
    <property type="component" value="Unassembled WGS sequence"/>
</dbReference>
<reference evidence="1 2" key="1">
    <citation type="journal article" date="2019" name="Environ. Microbiol.">
        <title>Species interactions and distinct microbial communities in high Arctic permafrost affected cryosols are associated with the CH4 and CO2 gas fluxes.</title>
        <authorList>
            <person name="Altshuler I."/>
            <person name="Hamel J."/>
            <person name="Turney S."/>
            <person name="Magnuson E."/>
            <person name="Levesque R."/>
            <person name="Greer C."/>
            <person name="Whyte L.G."/>
        </authorList>
    </citation>
    <scope>NUCLEOTIDE SEQUENCE [LARGE SCALE GENOMIC DNA]</scope>
    <source>
        <strain evidence="1 2">S9.2P</strain>
    </source>
</reference>
<dbReference type="EMBL" id="RCYZ01000005">
    <property type="protein sequence ID" value="TPG65316.1"/>
    <property type="molecule type" value="Genomic_DNA"/>
</dbReference>
<proteinExistence type="predicted"/>
<comment type="caution">
    <text evidence="1">The sequence shown here is derived from an EMBL/GenBank/DDBJ whole genome shotgun (WGS) entry which is preliminary data.</text>
</comment>
<evidence type="ECO:0000313" key="1">
    <source>
        <dbReference type="EMBL" id="TPG65316.1"/>
    </source>
</evidence>
<gene>
    <name evidence="1" type="ORF">EAH73_12580</name>
</gene>
<accession>A0A502GWG7</accession>
<name>A0A502GWG7_9BACT</name>
<dbReference type="RefSeq" id="WP_140467075.1">
    <property type="nucleotide sequence ID" value="NZ_RCYZ01000005.1"/>
</dbReference>
<keyword evidence="2" id="KW-1185">Reference proteome</keyword>
<dbReference type="OrthoDB" id="9949350at2"/>
<dbReference type="AlphaFoldDB" id="A0A502GWG7"/>
<sequence length="121" mass="12960">MGRFYDLTFAELLQVWLHRVHLVDARASDGEACVLDYFDQLLAEAGHVAGQHPGAPVLLATLRALAQRVAAGERCTPPALKQEISAALYTALRLSTAPAVPWAPAAPLDFAPQAMAYADHA</sequence>
<protein>
    <submittedName>
        <fullName evidence="1">Uncharacterized protein</fullName>
    </submittedName>
</protein>
<evidence type="ECO:0000313" key="2">
    <source>
        <dbReference type="Proteomes" id="UP000317646"/>
    </source>
</evidence>